<dbReference type="PROSITE" id="PS00108">
    <property type="entry name" value="PROTEIN_KINASE_ST"/>
    <property type="match status" value="1"/>
</dbReference>
<dbReference type="PROSITE" id="PS50011">
    <property type="entry name" value="PROTEIN_KINASE_DOM"/>
    <property type="match status" value="1"/>
</dbReference>
<keyword evidence="5 10" id="KW-0547">Nucleotide-binding</keyword>
<dbReference type="FunFam" id="3.30.200.20:FF:000035">
    <property type="entry name" value="Serine/threonine protein kinase Stk1"/>
    <property type="match status" value="1"/>
</dbReference>
<evidence type="ECO:0000256" key="2">
    <source>
        <dbReference type="ARBA" id="ARBA00022527"/>
    </source>
</evidence>
<dbReference type="InterPro" id="IPR000719">
    <property type="entry name" value="Prot_kinase_dom"/>
</dbReference>
<dbReference type="SUPFAM" id="SSF54184">
    <property type="entry name" value="Penicillin-binding protein 2x (pbp-2x), c-terminal domain"/>
    <property type="match status" value="1"/>
</dbReference>
<evidence type="ECO:0000313" key="16">
    <source>
        <dbReference type="Proteomes" id="UP000033772"/>
    </source>
</evidence>
<sequence>MAEGALLAGRYEVGELLGRGGMAEVRKGTDHRLGRVVAIKRLRMDLASDATFQARFRREAQSSAKLNHPSIVSVYDTGEEKSDDGVAQPYIVMEYVAGRTLRDVLREGRKILPERALEISSDVLNALDYSHRNGIIHRDIKPGNVMLTPAGDVKVMDFGIARALNDVQSTMTQTAAVVGTAQYLSPEQARGEQVDARSDVYSAGCLLYELLTGRPPFVGDSPVSVAYQHVREQAQPPSAHDPSLPRELDAIVMKSLAKRVEDRYQSAQAMRTDIERYLAGRPVQATVPPSFDQTQVAQNRAVAGAPYGGDPTNGGYYPPQDDRAEGPRPWVLVLLGLVIIGLIAVGAYFLPTALGPQTTPAPDVTGLTQEKAMAELSTAKLKGDVKQEPSDTVAVGVVISQDPPAGEDVEEGSTVTLTVSTGPPNREMPNVIGMPQKTAKELLESDPYNFTVKIETEESDEDKGTVIKSDPVDGQSVTTGNSTEVLLTVSKGPKKVPNVVGKTAEQAEEILRNAGFKPVRKDEPNTDKPKGTVVEQTPAKGTPLAQDGEVIIFVSTKEDALPSCQTLVPGTDPANPSASATQTADPGDPPTCDPALPPSTPASP</sequence>
<evidence type="ECO:0000256" key="12">
    <source>
        <dbReference type="SAM" id="Phobius"/>
    </source>
</evidence>
<evidence type="ECO:0000256" key="5">
    <source>
        <dbReference type="ARBA" id="ARBA00022741"/>
    </source>
</evidence>
<dbReference type="OrthoDB" id="9762169at2"/>
<accession>A0A1J4N110</accession>
<feature type="transmembrane region" description="Helical" evidence="12">
    <location>
        <begin position="330"/>
        <end position="350"/>
    </location>
</feature>
<keyword evidence="12" id="KW-0812">Transmembrane</keyword>
<dbReference type="Gene3D" id="3.30.200.20">
    <property type="entry name" value="Phosphorylase Kinase, domain 1"/>
    <property type="match status" value="1"/>
</dbReference>
<dbReference type="Gene3D" id="1.10.510.10">
    <property type="entry name" value="Transferase(Phosphotransferase) domain 1"/>
    <property type="match status" value="1"/>
</dbReference>
<evidence type="ECO:0000256" key="6">
    <source>
        <dbReference type="ARBA" id="ARBA00022777"/>
    </source>
</evidence>
<dbReference type="InterPro" id="IPR005543">
    <property type="entry name" value="PASTA_dom"/>
</dbReference>
<feature type="domain" description="Protein kinase" evidence="13">
    <location>
        <begin position="11"/>
        <end position="278"/>
    </location>
</feature>
<dbReference type="Gene3D" id="3.30.10.20">
    <property type="match status" value="3"/>
</dbReference>
<keyword evidence="16" id="KW-1185">Reference proteome</keyword>
<evidence type="ECO:0000256" key="1">
    <source>
        <dbReference type="ARBA" id="ARBA00012513"/>
    </source>
</evidence>
<feature type="domain" description="PASTA" evidence="14">
    <location>
        <begin position="422"/>
        <end position="487"/>
    </location>
</feature>
<dbReference type="RefSeq" id="WP_045547299.1">
    <property type="nucleotide sequence ID" value="NZ_JZDQ02000027.1"/>
</dbReference>
<comment type="catalytic activity">
    <reaction evidence="8">
        <text>L-threonyl-[protein] + ATP = O-phospho-L-threonyl-[protein] + ADP + H(+)</text>
        <dbReference type="Rhea" id="RHEA:46608"/>
        <dbReference type="Rhea" id="RHEA-COMP:11060"/>
        <dbReference type="Rhea" id="RHEA-COMP:11605"/>
        <dbReference type="ChEBI" id="CHEBI:15378"/>
        <dbReference type="ChEBI" id="CHEBI:30013"/>
        <dbReference type="ChEBI" id="CHEBI:30616"/>
        <dbReference type="ChEBI" id="CHEBI:61977"/>
        <dbReference type="ChEBI" id="CHEBI:456216"/>
        <dbReference type="EC" id="2.7.11.1"/>
    </reaction>
</comment>
<keyword evidence="12" id="KW-1133">Transmembrane helix</keyword>
<keyword evidence="7 10" id="KW-0067">ATP-binding</keyword>
<reference evidence="15" key="1">
    <citation type="submission" date="2016-10" db="EMBL/GenBank/DDBJ databases">
        <title>Draft Genome Sequence of Nocardioides luteus Strain BAFB, an Alkane-Degrading Bacterium Isolated from JP-7 Polluted Soil.</title>
        <authorList>
            <person name="Brown L."/>
            <person name="Ruiz O.N."/>
            <person name="Gunasekera T."/>
        </authorList>
    </citation>
    <scope>NUCLEOTIDE SEQUENCE [LARGE SCALE GENOMIC DNA]</scope>
    <source>
        <strain evidence="15">BAFB</strain>
    </source>
</reference>
<evidence type="ECO:0000256" key="4">
    <source>
        <dbReference type="ARBA" id="ARBA00022737"/>
    </source>
</evidence>
<dbReference type="EC" id="2.7.11.1" evidence="1"/>
<dbReference type="InterPro" id="IPR011009">
    <property type="entry name" value="Kinase-like_dom_sf"/>
</dbReference>
<dbReference type="EMBL" id="JZDQ02000027">
    <property type="protein sequence ID" value="OIJ25254.1"/>
    <property type="molecule type" value="Genomic_DNA"/>
</dbReference>
<dbReference type="Proteomes" id="UP000033772">
    <property type="component" value="Unassembled WGS sequence"/>
</dbReference>
<dbReference type="CDD" id="cd06577">
    <property type="entry name" value="PASTA_pknB"/>
    <property type="match status" value="3"/>
</dbReference>
<feature type="region of interest" description="Disordered" evidence="11">
    <location>
        <begin position="563"/>
        <end position="604"/>
    </location>
</feature>
<evidence type="ECO:0000259" key="13">
    <source>
        <dbReference type="PROSITE" id="PS50011"/>
    </source>
</evidence>
<keyword evidence="12" id="KW-0472">Membrane</keyword>
<evidence type="ECO:0000256" key="3">
    <source>
        <dbReference type="ARBA" id="ARBA00022679"/>
    </source>
</evidence>
<dbReference type="InterPro" id="IPR008271">
    <property type="entry name" value="Ser/Thr_kinase_AS"/>
</dbReference>
<evidence type="ECO:0000256" key="11">
    <source>
        <dbReference type="SAM" id="MobiDB-lite"/>
    </source>
</evidence>
<dbReference type="STRING" id="1844.UG56_018655"/>
<dbReference type="SUPFAM" id="SSF56112">
    <property type="entry name" value="Protein kinase-like (PK-like)"/>
    <property type="match status" value="1"/>
</dbReference>
<evidence type="ECO:0000256" key="9">
    <source>
        <dbReference type="ARBA" id="ARBA00048679"/>
    </source>
</evidence>
<dbReference type="SMART" id="SM00740">
    <property type="entry name" value="PASTA"/>
    <property type="match status" value="3"/>
</dbReference>
<evidence type="ECO:0000256" key="8">
    <source>
        <dbReference type="ARBA" id="ARBA00047899"/>
    </source>
</evidence>
<evidence type="ECO:0000256" key="7">
    <source>
        <dbReference type="ARBA" id="ARBA00022840"/>
    </source>
</evidence>
<keyword evidence="3" id="KW-0808">Transferase</keyword>
<proteinExistence type="predicted"/>
<dbReference type="AlphaFoldDB" id="A0A1J4N110"/>
<dbReference type="NCBIfam" id="NF033483">
    <property type="entry name" value="PknB_PASTA_kin"/>
    <property type="match status" value="1"/>
</dbReference>
<dbReference type="PANTHER" id="PTHR43289:SF6">
    <property type="entry name" value="SERINE_THREONINE-PROTEIN KINASE NEKL-3"/>
    <property type="match status" value="1"/>
</dbReference>
<name>A0A1J4N110_9ACTN</name>
<gene>
    <name evidence="15" type="ORF">UG56_018655</name>
</gene>
<dbReference type="PANTHER" id="PTHR43289">
    <property type="entry name" value="MITOGEN-ACTIVATED PROTEIN KINASE KINASE KINASE 20-RELATED"/>
    <property type="match status" value="1"/>
</dbReference>
<comment type="caution">
    <text evidence="15">The sequence shown here is derived from an EMBL/GenBank/DDBJ whole genome shotgun (WGS) entry which is preliminary data.</text>
</comment>
<dbReference type="FunFam" id="1.10.510.10:FF:000021">
    <property type="entry name" value="Serine/threonine protein kinase"/>
    <property type="match status" value="1"/>
</dbReference>
<dbReference type="GO" id="GO:0045717">
    <property type="term" value="P:negative regulation of fatty acid biosynthetic process"/>
    <property type="evidence" value="ECO:0007669"/>
    <property type="project" value="UniProtKB-ARBA"/>
</dbReference>
<dbReference type="CDD" id="cd14014">
    <property type="entry name" value="STKc_PknB_like"/>
    <property type="match status" value="1"/>
</dbReference>
<organism evidence="15 16">
    <name type="scientific">Nocardioides luteus</name>
    <dbReference type="NCBI Taxonomy" id="1844"/>
    <lineage>
        <taxon>Bacteria</taxon>
        <taxon>Bacillati</taxon>
        <taxon>Actinomycetota</taxon>
        <taxon>Actinomycetes</taxon>
        <taxon>Propionibacteriales</taxon>
        <taxon>Nocardioidaceae</taxon>
        <taxon>Nocardioides</taxon>
    </lineage>
</organism>
<dbReference type="SMART" id="SM00220">
    <property type="entry name" value="S_TKc"/>
    <property type="match status" value="1"/>
</dbReference>
<comment type="catalytic activity">
    <reaction evidence="9">
        <text>L-seryl-[protein] + ATP = O-phospho-L-seryl-[protein] + ADP + H(+)</text>
        <dbReference type="Rhea" id="RHEA:17989"/>
        <dbReference type="Rhea" id="RHEA-COMP:9863"/>
        <dbReference type="Rhea" id="RHEA-COMP:11604"/>
        <dbReference type="ChEBI" id="CHEBI:15378"/>
        <dbReference type="ChEBI" id="CHEBI:29999"/>
        <dbReference type="ChEBI" id="CHEBI:30616"/>
        <dbReference type="ChEBI" id="CHEBI:83421"/>
        <dbReference type="ChEBI" id="CHEBI:456216"/>
        <dbReference type="EC" id="2.7.11.1"/>
    </reaction>
</comment>
<feature type="binding site" evidence="10">
    <location>
        <position position="40"/>
    </location>
    <ligand>
        <name>ATP</name>
        <dbReference type="ChEBI" id="CHEBI:30616"/>
    </ligand>
</feature>
<feature type="compositionally biased region" description="Polar residues" evidence="11">
    <location>
        <begin position="563"/>
        <end position="584"/>
    </location>
</feature>
<dbReference type="PROSITE" id="PS00107">
    <property type="entry name" value="PROTEIN_KINASE_ATP"/>
    <property type="match status" value="1"/>
</dbReference>
<dbReference type="GO" id="GO:0005524">
    <property type="term" value="F:ATP binding"/>
    <property type="evidence" value="ECO:0007669"/>
    <property type="project" value="UniProtKB-UniRule"/>
</dbReference>
<dbReference type="InterPro" id="IPR017441">
    <property type="entry name" value="Protein_kinase_ATP_BS"/>
</dbReference>
<dbReference type="Pfam" id="PF00069">
    <property type="entry name" value="Pkinase"/>
    <property type="match status" value="1"/>
</dbReference>
<feature type="region of interest" description="Disordered" evidence="11">
    <location>
        <begin position="513"/>
        <end position="547"/>
    </location>
</feature>
<keyword evidence="4" id="KW-0677">Repeat</keyword>
<evidence type="ECO:0000256" key="10">
    <source>
        <dbReference type="PROSITE-ProRule" id="PRU10141"/>
    </source>
</evidence>
<keyword evidence="6 15" id="KW-0418">Kinase</keyword>
<keyword evidence="2 15" id="KW-0723">Serine/threonine-protein kinase</keyword>
<evidence type="ECO:0000313" key="15">
    <source>
        <dbReference type="EMBL" id="OIJ25254.1"/>
    </source>
</evidence>
<protein>
    <recommendedName>
        <fullName evidence="1">non-specific serine/threonine protein kinase</fullName>
        <ecNumber evidence="1">2.7.11.1</ecNumber>
    </recommendedName>
</protein>
<feature type="compositionally biased region" description="Pro residues" evidence="11">
    <location>
        <begin position="587"/>
        <end position="604"/>
    </location>
</feature>
<feature type="compositionally biased region" description="Basic and acidic residues" evidence="11">
    <location>
        <begin position="519"/>
        <end position="530"/>
    </location>
</feature>
<feature type="domain" description="PASTA" evidence="14">
    <location>
        <begin position="488"/>
        <end position="556"/>
    </location>
</feature>
<dbReference type="GO" id="GO:0004674">
    <property type="term" value="F:protein serine/threonine kinase activity"/>
    <property type="evidence" value="ECO:0007669"/>
    <property type="project" value="UniProtKB-KW"/>
</dbReference>
<feature type="domain" description="PASTA" evidence="14">
    <location>
        <begin position="355"/>
        <end position="421"/>
    </location>
</feature>
<dbReference type="Pfam" id="PF03793">
    <property type="entry name" value="PASTA"/>
    <property type="match status" value="3"/>
</dbReference>
<evidence type="ECO:0000259" key="14">
    <source>
        <dbReference type="PROSITE" id="PS51178"/>
    </source>
</evidence>
<dbReference type="PROSITE" id="PS51178">
    <property type="entry name" value="PASTA"/>
    <property type="match status" value="3"/>
</dbReference>